<dbReference type="RefSeq" id="WP_092540300.1">
    <property type="nucleotide sequence ID" value="NZ_FOKV01000001.1"/>
</dbReference>
<dbReference type="AlphaFoldDB" id="A0A1I1EWA2"/>
<name>A0A1I1EWA2_9FLAO</name>
<dbReference type="InterPro" id="IPR000835">
    <property type="entry name" value="HTH_MarR-typ"/>
</dbReference>
<evidence type="ECO:0000313" key="6">
    <source>
        <dbReference type="Proteomes" id="UP000199438"/>
    </source>
</evidence>
<dbReference type="STRING" id="1334022.SAMN04487907_1011064"/>
<keyword evidence="2" id="KW-0238">DNA-binding</keyword>
<dbReference type="GO" id="GO:0003700">
    <property type="term" value="F:DNA-binding transcription factor activity"/>
    <property type="evidence" value="ECO:0007669"/>
    <property type="project" value="InterPro"/>
</dbReference>
<organism evidence="5 6">
    <name type="scientific">Zunongwangia mangrovi</name>
    <dbReference type="NCBI Taxonomy" id="1334022"/>
    <lineage>
        <taxon>Bacteria</taxon>
        <taxon>Pseudomonadati</taxon>
        <taxon>Bacteroidota</taxon>
        <taxon>Flavobacteriia</taxon>
        <taxon>Flavobacteriales</taxon>
        <taxon>Flavobacteriaceae</taxon>
        <taxon>Zunongwangia</taxon>
    </lineage>
</organism>
<reference evidence="6" key="1">
    <citation type="submission" date="2016-10" db="EMBL/GenBank/DDBJ databases">
        <authorList>
            <person name="Varghese N."/>
            <person name="Submissions S."/>
        </authorList>
    </citation>
    <scope>NUCLEOTIDE SEQUENCE [LARGE SCALE GENOMIC DNA]</scope>
    <source>
        <strain evidence="6">DSM 24499</strain>
    </source>
</reference>
<keyword evidence="3" id="KW-0804">Transcription</keyword>
<keyword evidence="6" id="KW-1185">Reference proteome</keyword>
<protein>
    <submittedName>
        <fullName evidence="5">MarR family protein</fullName>
    </submittedName>
</protein>
<evidence type="ECO:0000313" key="5">
    <source>
        <dbReference type="EMBL" id="SFB89173.1"/>
    </source>
</evidence>
<feature type="domain" description="HTH marR-type" evidence="4">
    <location>
        <begin position="10"/>
        <end position="140"/>
    </location>
</feature>
<evidence type="ECO:0000256" key="1">
    <source>
        <dbReference type="ARBA" id="ARBA00023015"/>
    </source>
</evidence>
<dbReference type="Proteomes" id="UP000199438">
    <property type="component" value="Unassembled WGS sequence"/>
</dbReference>
<gene>
    <name evidence="5" type="ORF">SAMN04487907_1011064</name>
</gene>
<dbReference type="EMBL" id="FOKV01000001">
    <property type="protein sequence ID" value="SFB89173.1"/>
    <property type="molecule type" value="Genomic_DNA"/>
</dbReference>
<evidence type="ECO:0000256" key="3">
    <source>
        <dbReference type="ARBA" id="ARBA00023163"/>
    </source>
</evidence>
<proteinExistence type="predicted"/>
<evidence type="ECO:0000256" key="2">
    <source>
        <dbReference type="ARBA" id="ARBA00023125"/>
    </source>
</evidence>
<dbReference type="GO" id="GO:0003677">
    <property type="term" value="F:DNA binding"/>
    <property type="evidence" value="ECO:0007669"/>
    <property type="project" value="UniProtKB-KW"/>
</dbReference>
<dbReference type="SMART" id="SM00347">
    <property type="entry name" value="HTH_MARR"/>
    <property type="match status" value="1"/>
</dbReference>
<dbReference type="PROSITE" id="PS50995">
    <property type="entry name" value="HTH_MARR_2"/>
    <property type="match status" value="1"/>
</dbReference>
<sequence length="146" mass="16828">MTTKSTLSLNEQLCFPVYGSTRIISRLYQPVLAKLQLSYPEYLVMLMLWENNEVNIGQIRRQLYLNKESLMPILNGLQQKSFITLQDEDPDTLETKVSITTTGQALKSKAKRIPFSLSRVLNTPVEELGSMQLLIKNFLSRFEKKK</sequence>
<keyword evidence="1" id="KW-0805">Transcription regulation</keyword>
<evidence type="ECO:0000259" key="4">
    <source>
        <dbReference type="PROSITE" id="PS50995"/>
    </source>
</evidence>
<dbReference type="InterPro" id="IPR055166">
    <property type="entry name" value="Transc_reg_Sar_Rot_HTH"/>
</dbReference>
<dbReference type="Gene3D" id="1.10.10.10">
    <property type="entry name" value="Winged helix-like DNA-binding domain superfamily/Winged helix DNA-binding domain"/>
    <property type="match status" value="1"/>
</dbReference>
<accession>A0A1I1EWA2</accession>
<dbReference type="InterPro" id="IPR036388">
    <property type="entry name" value="WH-like_DNA-bd_sf"/>
</dbReference>
<dbReference type="InterPro" id="IPR036390">
    <property type="entry name" value="WH_DNA-bd_sf"/>
</dbReference>
<dbReference type="SUPFAM" id="SSF46785">
    <property type="entry name" value="Winged helix' DNA-binding domain"/>
    <property type="match status" value="1"/>
</dbReference>
<dbReference type="OrthoDB" id="9806864at2"/>
<dbReference type="Pfam" id="PF22381">
    <property type="entry name" value="Staph_reg_Sar_Rot"/>
    <property type="match status" value="1"/>
</dbReference>